<sequence>MRNRAKQKKPIAITKSNPKNQFCCHKGNSGSEARLGIVNRPTTRPGTADDDGVEELECFLRVKLGEPEDATAMFFCTAGTATVTCINRIGSEARLGIVNRPTTQPGMADDDGVEEFECFLRIKLGEPEYATALLL</sequence>
<feature type="region of interest" description="Disordered" evidence="1">
    <location>
        <begin position="30"/>
        <end position="50"/>
    </location>
</feature>
<accession>A0A498HW13</accession>
<comment type="caution">
    <text evidence="2">The sequence shown here is derived from an EMBL/GenBank/DDBJ whole genome shotgun (WGS) entry which is preliminary data.</text>
</comment>
<dbReference type="EMBL" id="RDQH01000341">
    <property type="protein sequence ID" value="RXH73093.1"/>
    <property type="molecule type" value="Genomic_DNA"/>
</dbReference>
<evidence type="ECO:0000313" key="3">
    <source>
        <dbReference type="Proteomes" id="UP000290289"/>
    </source>
</evidence>
<dbReference type="Proteomes" id="UP000290289">
    <property type="component" value="Chromosome 15"/>
</dbReference>
<protein>
    <submittedName>
        <fullName evidence="2">Uncharacterized protein</fullName>
    </submittedName>
</protein>
<gene>
    <name evidence="2" type="ORF">DVH24_012777</name>
</gene>
<proteinExistence type="predicted"/>
<evidence type="ECO:0000256" key="1">
    <source>
        <dbReference type="SAM" id="MobiDB-lite"/>
    </source>
</evidence>
<name>A0A498HW13_MALDO</name>
<organism evidence="2 3">
    <name type="scientific">Malus domestica</name>
    <name type="common">Apple</name>
    <name type="synonym">Pyrus malus</name>
    <dbReference type="NCBI Taxonomy" id="3750"/>
    <lineage>
        <taxon>Eukaryota</taxon>
        <taxon>Viridiplantae</taxon>
        <taxon>Streptophyta</taxon>
        <taxon>Embryophyta</taxon>
        <taxon>Tracheophyta</taxon>
        <taxon>Spermatophyta</taxon>
        <taxon>Magnoliopsida</taxon>
        <taxon>eudicotyledons</taxon>
        <taxon>Gunneridae</taxon>
        <taxon>Pentapetalae</taxon>
        <taxon>rosids</taxon>
        <taxon>fabids</taxon>
        <taxon>Rosales</taxon>
        <taxon>Rosaceae</taxon>
        <taxon>Amygdaloideae</taxon>
        <taxon>Maleae</taxon>
        <taxon>Malus</taxon>
    </lineage>
</organism>
<evidence type="ECO:0000313" key="2">
    <source>
        <dbReference type="EMBL" id="RXH73093.1"/>
    </source>
</evidence>
<keyword evidence="3" id="KW-1185">Reference proteome</keyword>
<dbReference type="AlphaFoldDB" id="A0A498HW13"/>
<reference evidence="2 3" key="1">
    <citation type="submission" date="2018-10" db="EMBL/GenBank/DDBJ databases">
        <title>A high-quality apple genome assembly.</title>
        <authorList>
            <person name="Hu J."/>
        </authorList>
    </citation>
    <scope>NUCLEOTIDE SEQUENCE [LARGE SCALE GENOMIC DNA]</scope>
    <source>
        <strain evidence="3">cv. HFTH1</strain>
        <tissue evidence="2">Young leaf</tissue>
    </source>
</reference>